<organism evidence="1 2">
    <name type="scientific">Clavelina lepadiformis</name>
    <name type="common">Light-bulb sea squirt</name>
    <name type="synonym">Ascidia lepadiformis</name>
    <dbReference type="NCBI Taxonomy" id="159417"/>
    <lineage>
        <taxon>Eukaryota</taxon>
        <taxon>Metazoa</taxon>
        <taxon>Chordata</taxon>
        <taxon>Tunicata</taxon>
        <taxon>Ascidiacea</taxon>
        <taxon>Aplousobranchia</taxon>
        <taxon>Clavelinidae</taxon>
        <taxon>Clavelina</taxon>
    </lineage>
</organism>
<accession>A0ABP0H3C2</accession>
<dbReference type="PANTHER" id="PTHR30244">
    <property type="entry name" value="TRANSAMINASE"/>
    <property type="match status" value="1"/>
</dbReference>
<evidence type="ECO:0000313" key="1">
    <source>
        <dbReference type="EMBL" id="CAK8698471.1"/>
    </source>
</evidence>
<dbReference type="PANTHER" id="PTHR30244:SF34">
    <property type="entry name" value="DTDP-4-AMINO-4,6-DIDEOXYGALACTOSE TRANSAMINASE"/>
    <property type="match status" value="1"/>
</dbReference>
<name>A0ABP0H3C2_CLALP</name>
<sequence>MNSITTMVPHACFFIDSPLKARLEGFELLLYSSETPEQRRLAEEDLERLWKDDDFEDVFILPCLSVRTGLDLFLSIRHFPPGSEFILSGINIPTITKIIEHHGLKVRSCDINLETMGPSIEIMASLVSNRTVAVLVAHLYGKRFDMQPVIDLCKRYSIPVLEDCAEAFSGLGYKGHPESDISLFSFGTIKFSTAYGGAIMRIKNKKWYDDMKSLYSTYPVQSKFEYGKKLAKYFVISPLLNNTFLFRTGISAFKMVGVDHKEVFTPFIRSFRINLITSIRYQPSVILLNNLTLRLSAFDEAEHKIVKEKGDYVAHRLPYEAVAVGQKACDVNYWLFPILVEKQKEVTKMLNDLGVDSTIGSTQLAVVVDSCDTHDSGTCCESCRGEHVPNAKFLMDHVVYLPVHKLVPYHELDKIVNAVHKSVKHFGCQRLTLPSSSKFCNNML</sequence>
<reference evidence="1 2" key="1">
    <citation type="submission" date="2024-02" db="EMBL/GenBank/DDBJ databases">
        <authorList>
            <person name="Daric V."/>
            <person name="Darras S."/>
        </authorList>
    </citation>
    <scope>NUCLEOTIDE SEQUENCE [LARGE SCALE GENOMIC DNA]</scope>
</reference>
<proteinExistence type="predicted"/>
<comment type="caution">
    <text evidence="1">The sequence shown here is derived from an EMBL/GenBank/DDBJ whole genome shotgun (WGS) entry which is preliminary data.</text>
</comment>
<dbReference type="SUPFAM" id="SSF53383">
    <property type="entry name" value="PLP-dependent transferases"/>
    <property type="match status" value="1"/>
</dbReference>
<dbReference type="Gene3D" id="3.90.1150.10">
    <property type="entry name" value="Aspartate Aminotransferase, domain 1"/>
    <property type="match status" value="1"/>
</dbReference>
<dbReference type="EMBL" id="CAWYQH010000174">
    <property type="protein sequence ID" value="CAK8698471.1"/>
    <property type="molecule type" value="Genomic_DNA"/>
</dbReference>
<evidence type="ECO:0000313" key="2">
    <source>
        <dbReference type="Proteomes" id="UP001642483"/>
    </source>
</evidence>
<dbReference type="InterPro" id="IPR015421">
    <property type="entry name" value="PyrdxlP-dep_Trfase_major"/>
</dbReference>
<dbReference type="InterPro" id="IPR015422">
    <property type="entry name" value="PyrdxlP-dep_Trfase_small"/>
</dbReference>
<keyword evidence="2" id="KW-1185">Reference proteome</keyword>
<dbReference type="Pfam" id="PF01041">
    <property type="entry name" value="DegT_DnrJ_EryC1"/>
    <property type="match status" value="1"/>
</dbReference>
<protein>
    <recommendedName>
        <fullName evidence="3">DegT/DnrJ/EryC1/StrS aminotransferase family protein</fullName>
    </recommendedName>
</protein>
<dbReference type="Proteomes" id="UP001642483">
    <property type="component" value="Unassembled WGS sequence"/>
</dbReference>
<dbReference type="Gene3D" id="3.40.640.10">
    <property type="entry name" value="Type I PLP-dependent aspartate aminotransferase-like (Major domain)"/>
    <property type="match status" value="1"/>
</dbReference>
<evidence type="ECO:0008006" key="3">
    <source>
        <dbReference type="Google" id="ProtNLM"/>
    </source>
</evidence>
<dbReference type="InterPro" id="IPR015424">
    <property type="entry name" value="PyrdxlP-dep_Trfase"/>
</dbReference>
<dbReference type="InterPro" id="IPR000653">
    <property type="entry name" value="DegT/StrS_aminotransferase"/>
</dbReference>
<gene>
    <name evidence="1" type="ORF">CVLEPA_LOCUS31913</name>
</gene>